<dbReference type="GO" id="GO:0003924">
    <property type="term" value="F:GTPase activity"/>
    <property type="evidence" value="ECO:0007669"/>
    <property type="project" value="UniProtKB-UniRule"/>
</dbReference>
<dbReference type="AlphaFoldDB" id="A0A5S9F3R2"/>
<dbReference type="PROSITE" id="PS51721">
    <property type="entry name" value="G_CP"/>
    <property type="match status" value="1"/>
</dbReference>
<evidence type="ECO:0000256" key="5">
    <source>
        <dbReference type="ARBA" id="ARBA00022741"/>
    </source>
</evidence>
<comment type="function">
    <text evidence="10">One of several proteins that assist in the late maturation steps of the functional core of the 30S ribosomal subunit. Helps release RbfA from mature subunits. May play a role in the assembly of ribosomal proteins into the subunit. Circularly permuted GTPase that catalyzes slow GTP hydrolysis, GTPase activity is stimulated by the 30S ribosomal subunit.</text>
</comment>
<dbReference type="InterPro" id="IPR030378">
    <property type="entry name" value="G_CP_dom"/>
</dbReference>
<feature type="domain" description="EngC GTPase" evidence="12">
    <location>
        <begin position="125"/>
        <end position="272"/>
    </location>
</feature>
<feature type="binding site" evidence="10">
    <location>
        <begin position="164"/>
        <end position="167"/>
    </location>
    <ligand>
        <name>GTP</name>
        <dbReference type="ChEBI" id="CHEBI:37565"/>
    </ligand>
</feature>
<evidence type="ECO:0000256" key="9">
    <source>
        <dbReference type="ARBA" id="ARBA00023134"/>
    </source>
</evidence>
<dbReference type="GO" id="GO:0042274">
    <property type="term" value="P:ribosomal small subunit biogenesis"/>
    <property type="evidence" value="ECO:0007669"/>
    <property type="project" value="UniProtKB-UniRule"/>
</dbReference>
<keyword evidence="4 10" id="KW-0699">rRNA-binding</keyword>
<evidence type="ECO:0000256" key="11">
    <source>
        <dbReference type="SAM" id="MobiDB-lite"/>
    </source>
</evidence>
<dbReference type="InterPro" id="IPR010914">
    <property type="entry name" value="RsgA_GTPase_dom"/>
</dbReference>
<dbReference type="Gene3D" id="1.10.40.50">
    <property type="entry name" value="Probable gtpase engc, domain 3"/>
    <property type="match status" value="1"/>
</dbReference>
<feature type="binding site" evidence="10">
    <location>
        <begin position="216"/>
        <end position="224"/>
    </location>
    <ligand>
        <name>GTP</name>
        <dbReference type="ChEBI" id="CHEBI:37565"/>
    </ligand>
</feature>
<comment type="subunit">
    <text evidence="10">Monomer. Associates with 30S ribosomal subunit, binds 16S rRNA.</text>
</comment>
<evidence type="ECO:0000313" key="15">
    <source>
        <dbReference type="Proteomes" id="UP000326354"/>
    </source>
</evidence>
<dbReference type="InterPro" id="IPR004881">
    <property type="entry name" value="Ribosome_biogen_GTPase_RsgA"/>
</dbReference>
<keyword evidence="1 10" id="KW-0963">Cytoplasm</keyword>
<evidence type="ECO:0000256" key="10">
    <source>
        <dbReference type="HAMAP-Rule" id="MF_01820"/>
    </source>
</evidence>
<feature type="binding site" evidence="10">
    <location>
        <position position="310"/>
    </location>
    <ligand>
        <name>Zn(2+)</name>
        <dbReference type="ChEBI" id="CHEBI:29105"/>
    </ligand>
</feature>
<comment type="similarity">
    <text evidence="10">Belongs to the TRAFAC class YlqF/YawG GTPase family. RsgA subfamily.</text>
</comment>
<dbReference type="OrthoDB" id="9809485at2"/>
<dbReference type="InterPro" id="IPR027417">
    <property type="entry name" value="P-loop_NTPase"/>
</dbReference>
<sequence>MLNHSIGMQIFIYLGNKTLNINNLGWCQFHSHHKQNNLLLDNNNVARVAAQYKNAYTLYTEQGTVQAVLSGKLFYELEGDFPAVGDWVVIHEQDSHFQITAVLPRKSKFSRKAPGSKVKEQLVAANLDKVFVVMGLDYDLNERRLERFIALIYESKCEAVIVLNKSDVCFHVEKVIEGLRFTYPHIPIVATSAIEDDGISQLKEHIAEGVTVAFVGSSGVGKSSLVNALLGENVQKVKEVRKFRDRGQHTTTNREMFLLTNGGLLIDTPGIRELQLWSTSESVDHSFGEIEALAEKCYFRNCTHQNEPQCAILEALEKGQIDKKRLANYDKMQREVQYFHKQDDRKSKREKKKRAKQLSKMVRKKMKMKYRD</sequence>
<feature type="domain" description="CP-type G" evidence="13">
    <location>
        <begin position="119"/>
        <end position="274"/>
    </location>
</feature>
<keyword evidence="5 10" id="KW-0547">Nucleotide-binding</keyword>
<dbReference type="PROSITE" id="PS50936">
    <property type="entry name" value="ENGC_GTPASE"/>
    <property type="match status" value="1"/>
</dbReference>
<feature type="binding site" evidence="10">
    <location>
        <position position="302"/>
    </location>
    <ligand>
        <name>Zn(2+)</name>
        <dbReference type="ChEBI" id="CHEBI:29105"/>
    </ligand>
</feature>
<dbReference type="PANTHER" id="PTHR32120">
    <property type="entry name" value="SMALL RIBOSOMAL SUBUNIT BIOGENESIS GTPASE RSGA"/>
    <property type="match status" value="1"/>
</dbReference>
<feature type="binding site" evidence="10">
    <location>
        <position position="297"/>
    </location>
    <ligand>
        <name>Zn(2+)</name>
        <dbReference type="ChEBI" id="CHEBI:29105"/>
    </ligand>
</feature>
<dbReference type="NCBIfam" id="TIGR00157">
    <property type="entry name" value="ribosome small subunit-dependent GTPase A"/>
    <property type="match status" value="1"/>
</dbReference>
<accession>A0A5S9F3R2</accession>
<comment type="subcellular location">
    <subcellularLocation>
        <location evidence="10">Cytoplasm</location>
    </subcellularLocation>
</comment>
<keyword evidence="8 10" id="KW-0694">RNA-binding</keyword>
<proteinExistence type="inferred from homology"/>
<evidence type="ECO:0000256" key="2">
    <source>
        <dbReference type="ARBA" id="ARBA00022517"/>
    </source>
</evidence>
<evidence type="ECO:0000259" key="12">
    <source>
        <dbReference type="PROSITE" id="PS50936"/>
    </source>
</evidence>
<gene>
    <name evidence="10" type="primary">rsgA</name>
    <name evidence="14" type="ORF">UABAM_02154</name>
</gene>
<name>A0A5S9F3R2_UABAM</name>
<dbReference type="CDD" id="cd01854">
    <property type="entry name" value="YjeQ_EngC"/>
    <property type="match status" value="1"/>
</dbReference>
<keyword evidence="15" id="KW-1185">Reference proteome</keyword>
<dbReference type="EMBL" id="AP019860">
    <property type="protein sequence ID" value="BBM83799.1"/>
    <property type="molecule type" value="Genomic_DNA"/>
</dbReference>
<evidence type="ECO:0000256" key="8">
    <source>
        <dbReference type="ARBA" id="ARBA00022884"/>
    </source>
</evidence>
<keyword evidence="7 10" id="KW-0862">Zinc</keyword>
<feature type="compositionally biased region" description="Basic residues" evidence="11">
    <location>
        <begin position="348"/>
        <end position="372"/>
    </location>
</feature>
<keyword evidence="2 10" id="KW-0690">Ribosome biogenesis</keyword>
<feature type="region of interest" description="Disordered" evidence="11">
    <location>
        <begin position="337"/>
        <end position="372"/>
    </location>
</feature>
<dbReference type="Proteomes" id="UP000326354">
    <property type="component" value="Chromosome"/>
</dbReference>
<reference evidence="14 15" key="1">
    <citation type="submission" date="2019-08" db="EMBL/GenBank/DDBJ databases">
        <title>Complete genome sequence of Candidatus Uab amorphum.</title>
        <authorList>
            <person name="Shiratori T."/>
            <person name="Suzuki S."/>
            <person name="Kakizawa Y."/>
            <person name="Ishida K."/>
        </authorList>
    </citation>
    <scope>NUCLEOTIDE SEQUENCE [LARGE SCALE GENOMIC DNA]</scope>
    <source>
        <strain evidence="14 15">SRT547</strain>
    </source>
</reference>
<dbReference type="HAMAP" id="MF_01820">
    <property type="entry name" value="GTPase_RsgA"/>
    <property type="match status" value="1"/>
</dbReference>
<evidence type="ECO:0000256" key="7">
    <source>
        <dbReference type="ARBA" id="ARBA00022833"/>
    </source>
</evidence>
<evidence type="ECO:0000256" key="6">
    <source>
        <dbReference type="ARBA" id="ARBA00022801"/>
    </source>
</evidence>
<dbReference type="GO" id="GO:0046872">
    <property type="term" value="F:metal ion binding"/>
    <property type="evidence" value="ECO:0007669"/>
    <property type="project" value="UniProtKB-KW"/>
</dbReference>
<dbReference type="GO" id="GO:0005525">
    <property type="term" value="F:GTP binding"/>
    <property type="evidence" value="ECO:0007669"/>
    <property type="project" value="UniProtKB-UniRule"/>
</dbReference>
<dbReference type="Gene3D" id="3.40.50.300">
    <property type="entry name" value="P-loop containing nucleotide triphosphate hydrolases"/>
    <property type="match status" value="1"/>
</dbReference>
<protein>
    <recommendedName>
        <fullName evidence="10">Small ribosomal subunit biogenesis GTPase RsgA</fullName>
        <ecNumber evidence="10">3.6.1.-</ecNumber>
    </recommendedName>
</protein>
<evidence type="ECO:0000256" key="1">
    <source>
        <dbReference type="ARBA" id="ARBA00022490"/>
    </source>
</evidence>
<dbReference type="EC" id="3.6.1.-" evidence="10"/>
<evidence type="ECO:0000259" key="13">
    <source>
        <dbReference type="PROSITE" id="PS51721"/>
    </source>
</evidence>
<evidence type="ECO:0000313" key="14">
    <source>
        <dbReference type="EMBL" id="BBM83799.1"/>
    </source>
</evidence>
<dbReference type="GO" id="GO:0005737">
    <property type="term" value="C:cytoplasm"/>
    <property type="evidence" value="ECO:0007669"/>
    <property type="project" value="UniProtKB-SubCell"/>
</dbReference>
<keyword evidence="9 10" id="KW-0342">GTP-binding</keyword>
<comment type="cofactor">
    <cofactor evidence="10">
        <name>Zn(2+)</name>
        <dbReference type="ChEBI" id="CHEBI:29105"/>
    </cofactor>
    <text evidence="10">Binds 1 zinc ion per subunit.</text>
</comment>
<dbReference type="Pfam" id="PF03193">
    <property type="entry name" value="RsgA_GTPase"/>
    <property type="match status" value="1"/>
</dbReference>
<feature type="compositionally biased region" description="Basic and acidic residues" evidence="11">
    <location>
        <begin position="337"/>
        <end position="347"/>
    </location>
</feature>
<organism evidence="14 15">
    <name type="scientific">Uabimicrobium amorphum</name>
    <dbReference type="NCBI Taxonomy" id="2596890"/>
    <lineage>
        <taxon>Bacteria</taxon>
        <taxon>Pseudomonadati</taxon>
        <taxon>Planctomycetota</taxon>
        <taxon>Candidatus Uabimicrobiia</taxon>
        <taxon>Candidatus Uabimicrobiales</taxon>
        <taxon>Candidatus Uabimicrobiaceae</taxon>
        <taxon>Candidatus Uabimicrobium</taxon>
    </lineage>
</organism>
<keyword evidence="3 10" id="KW-0479">Metal-binding</keyword>
<dbReference type="GO" id="GO:0019843">
    <property type="term" value="F:rRNA binding"/>
    <property type="evidence" value="ECO:0007669"/>
    <property type="project" value="UniProtKB-KW"/>
</dbReference>
<dbReference type="SUPFAM" id="SSF52540">
    <property type="entry name" value="P-loop containing nucleoside triphosphate hydrolases"/>
    <property type="match status" value="1"/>
</dbReference>
<dbReference type="PANTHER" id="PTHR32120:SF10">
    <property type="entry name" value="SMALL RIBOSOMAL SUBUNIT BIOGENESIS GTPASE RSGA"/>
    <property type="match status" value="1"/>
</dbReference>
<dbReference type="KEGG" id="uam:UABAM_02154"/>
<keyword evidence="6 10" id="KW-0378">Hydrolase</keyword>
<evidence type="ECO:0000256" key="4">
    <source>
        <dbReference type="ARBA" id="ARBA00022730"/>
    </source>
</evidence>
<evidence type="ECO:0000256" key="3">
    <source>
        <dbReference type="ARBA" id="ARBA00022723"/>
    </source>
</evidence>
<feature type="binding site" evidence="10">
    <location>
        <position position="304"/>
    </location>
    <ligand>
        <name>Zn(2+)</name>
        <dbReference type="ChEBI" id="CHEBI:29105"/>
    </ligand>
</feature>